<feature type="transmembrane region" description="Helical" evidence="2">
    <location>
        <begin position="208"/>
        <end position="229"/>
    </location>
</feature>
<feature type="transmembrane region" description="Helical" evidence="2">
    <location>
        <begin position="176"/>
        <end position="196"/>
    </location>
</feature>
<feature type="compositionally biased region" description="Polar residues" evidence="1">
    <location>
        <begin position="289"/>
        <end position="307"/>
    </location>
</feature>
<feature type="transmembrane region" description="Helical" evidence="2">
    <location>
        <begin position="42"/>
        <end position="62"/>
    </location>
</feature>
<gene>
    <name evidence="3" type="ORF">I2501_18170</name>
</gene>
<protein>
    <submittedName>
        <fullName evidence="3">DUF1003 domain-containing protein</fullName>
    </submittedName>
</protein>
<keyword evidence="2" id="KW-0812">Transmembrane</keyword>
<dbReference type="Proteomes" id="UP000657385">
    <property type="component" value="Unassembled WGS sequence"/>
</dbReference>
<evidence type="ECO:0000256" key="2">
    <source>
        <dbReference type="SAM" id="Phobius"/>
    </source>
</evidence>
<evidence type="ECO:0000256" key="1">
    <source>
        <dbReference type="SAM" id="MobiDB-lite"/>
    </source>
</evidence>
<dbReference type="Gene3D" id="1.10.490.160">
    <property type="match status" value="1"/>
</dbReference>
<accession>A0A931B5S0</accession>
<proteinExistence type="predicted"/>
<feature type="region of interest" description="Disordered" evidence="1">
    <location>
        <begin position="289"/>
        <end position="312"/>
    </location>
</feature>
<organism evidence="3 4">
    <name type="scientific">Streptacidiphilus fuscans</name>
    <dbReference type="NCBI Taxonomy" id="2789292"/>
    <lineage>
        <taxon>Bacteria</taxon>
        <taxon>Bacillati</taxon>
        <taxon>Actinomycetota</taxon>
        <taxon>Actinomycetes</taxon>
        <taxon>Kitasatosporales</taxon>
        <taxon>Streptomycetaceae</taxon>
        <taxon>Streptacidiphilus</taxon>
    </lineage>
</organism>
<keyword evidence="2" id="KW-1133">Transmembrane helix</keyword>
<dbReference type="AlphaFoldDB" id="A0A931B5S0"/>
<feature type="transmembrane region" description="Helical" evidence="2">
    <location>
        <begin position="68"/>
        <end position="91"/>
    </location>
</feature>
<sequence length="590" mass="63336">MTDVGETAAGLPQQPVTIADERVGVNGAIAAALTRGVGSMPALYLTLVFCGTWMVLATWGPLHRIDPYPFGFLLFLNNVVQLVLCAVILVGQRVLGKAADRRAVQTYTNAEAIFAQVADLQAHLDRHDRALGRGASLLESSPHPWIRGHRVQPPPQAVDHAVGVNGRIAAWLTGRLGSMGAFYIAAGTQVVWIGAAELGLQSFDPYPFAFMSFLSTFAQLVFMIVIMVGQKVLSLSGDRRSEQTFLDAEAILHECRRMKARLAAQDLVIDSLADYTSAQVAEHLAQALHQSRMQATSPEPASQQSSGGAALRPWHALPDESREAGLEHARRVGESLAAIGCLTFPAAPTAHGPEPVTAFDDQEAEVLARLEHEYRLSEEEAQAQGGPRQGELTPWEELSAPARAQAVDAVRYLPTVLADIGFQVLRTGPGADGVGEIDFTPDEWATLHQALMAAGVLVALAEGEIDAEEIFAMVQLLREAGLTHPRRLIRELAATSTFDTGLRPGIRYAEYEKKALDAIQAACTLLSRRADDELATFRGFLTKIAGAVADANNEGGFFGRGARGRTPRETAAMESVAVAALLLPKQRGLG</sequence>
<evidence type="ECO:0000313" key="4">
    <source>
        <dbReference type="Proteomes" id="UP000657385"/>
    </source>
</evidence>
<dbReference type="Pfam" id="PF06210">
    <property type="entry name" value="DUF1003"/>
    <property type="match status" value="2"/>
</dbReference>
<dbReference type="EMBL" id="JADPRT010000007">
    <property type="protein sequence ID" value="MBF9069952.1"/>
    <property type="molecule type" value="Genomic_DNA"/>
</dbReference>
<name>A0A931B5S0_9ACTN</name>
<dbReference type="RefSeq" id="WP_196195135.1">
    <property type="nucleotide sequence ID" value="NZ_JADPRT010000007.1"/>
</dbReference>
<dbReference type="InterPro" id="IPR010406">
    <property type="entry name" value="DUF1003"/>
</dbReference>
<keyword evidence="2" id="KW-0472">Membrane</keyword>
<evidence type="ECO:0000313" key="3">
    <source>
        <dbReference type="EMBL" id="MBF9069952.1"/>
    </source>
</evidence>
<keyword evidence="4" id="KW-1185">Reference proteome</keyword>
<comment type="caution">
    <text evidence="3">The sequence shown here is derived from an EMBL/GenBank/DDBJ whole genome shotgun (WGS) entry which is preliminary data.</text>
</comment>
<reference evidence="3" key="1">
    <citation type="submission" date="2020-11" db="EMBL/GenBank/DDBJ databases">
        <title>Isolation and identification of active actinomycetes.</title>
        <authorList>
            <person name="Yu B."/>
        </authorList>
    </citation>
    <scope>NUCLEOTIDE SEQUENCE</scope>
    <source>
        <strain evidence="3">NEAU-YB345</strain>
    </source>
</reference>